<dbReference type="CDD" id="cd06577">
    <property type="entry name" value="PASTA_pknB"/>
    <property type="match status" value="2"/>
</dbReference>
<dbReference type="FunFam" id="3.30.200.20:FF:000035">
    <property type="entry name" value="Serine/threonine protein kinase Stk1"/>
    <property type="match status" value="1"/>
</dbReference>
<dbReference type="AlphaFoldDB" id="A0A419SJI7"/>
<evidence type="ECO:0000259" key="16">
    <source>
        <dbReference type="PROSITE" id="PS50011"/>
    </source>
</evidence>
<dbReference type="PROSITE" id="PS51178">
    <property type="entry name" value="PASTA"/>
    <property type="match status" value="2"/>
</dbReference>
<evidence type="ECO:0000256" key="4">
    <source>
        <dbReference type="ARBA" id="ARBA00022679"/>
    </source>
</evidence>
<gene>
    <name evidence="18" type="ORF">BEP19_06990</name>
</gene>
<evidence type="ECO:0000256" key="1">
    <source>
        <dbReference type="ARBA" id="ARBA00012513"/>
    </source>
</evidence>
<keyword evidence="3" id="KW-0309">Germination</keyword>
<comment type="subcellular location">
    <subcellularLocation>
        <location evidence="11">Spore membrane</location>
        <topology evidence="11">Single-pass type II membrane protein</topology>
    </subcellularLocation>
</comment>
<dbReference type="GO" id="GO:0004674">
    <property type="term" value="F:protein serine/threonine kinase activity"/>
    <property type="evidence" value="ECO:0007669"/>
    <property type="project" value="UniProtKB-KW"/>
</dbReference>
<keyword evidence="2" id="KW-0723">Serine/threonine-protein kinase</keyword>
<name>A0A419SJI7_9BACL</name>
<evidence type="ECO:0000256" key="12">
    <source>
        <dbReference type="ARBA" id="ARBA00070041"/>
    </source>
</evidence>
<dbReference type="SMART" id="SM00220">
    <property type="entry name" value="S_TKc"/>
    <property type="match status" value="1"/>
</dbReference>
<protein>
    <recommendedName>
        <fullName evidence="12">Serine/threonine-protein kinase PrkC</fullName>
        <ecNumber evidence="1">2.7.11.1</ecNumber>
    </recommendedName>
</protein>
<keyword evidence="6" id="KW-0418">Kinase</keyword>
<dbReference type="PROSITE" id="PS00107">
    <property type="entry name" value="PROTEIN_KINASE_ATP"/>
    <property type="match status" value="1"/>
</dbReference>
<feature type="domain" description="PASTA" evidence="17">
    <location>
        <begin position="497"/>
        <end position="564"/>
    </location>
</feature>
<evidence type="ECO:0000256" key="7">
    <source>
        <dbReference type="ARBA" id="ARBA00022840"/>
    </source>
</evidence>
<keyword evidence="15" id="KW-0812">Transmembrane</keyword>
<dbReference type="Proteomes" id="UP000284219">
    <property type="component" value="Unassembled WGS sequence"/>
</dbReference>
<evidence type="ECO:0000313" key="18">
    <source>
        <dbReference type="EMBL" id="RKD24147.1"/>
    </source>
</evidence>
<evidence type="ECO:0000256" key="9">
    <source>
        <dbReference type="ARBA" id="ARBA00047899"/>
    </source>
</evidence>
<evidence type="ECO:0000256" key="11">
    <source>
        <dbReference type="ARBA" id="ARBA00060432"/>
    </source>
</evidence>
<dbReference type="InterPro" id="IPR011009">
    <property type="entry name" value="Kinase-like_dom_sf"/>
</dbReference>
<dbReference type="OrthoDB" id="9788659at2"/>
<evidence type="ECO:0000259" key="17">
    <source>
        <dbReference type="PROSITE" id="PS51178"/>
    </source>
</evidence>
<dbReference type="Gene3D" id="3.30.200.20">
    <property type="entry name" value="Phosphorylase Kinase, domain 1"/>
    <property type="match status" value="1"/>
</dbReference>
<feature type="binding site" evidence="13">
    <location>
        <position position="39"/>
    </location>
    <ligand>
        <name>ATP</name>
        <dbReference type="ChEBI" id="CHEBI:30616"/>
    </ligand>
</feature>
<reference evidence="18 19" key="1">
    <citation type="submission" date="2016-08" db="EMBL/GenBank/DDBJ databases">
        <title>Novel Firmicute Genomes.</title>
        <authorList>
            <person name="Poppleton D.I."/>
            <person name="Gribaldo S."/>
        </authorList>
    </citation>
    <scope>NUCLEOTIDE SEQUENCE [LARGE SCALE GENOMIC DNA]</scope>
    <source>
        <strain evidence="18 19">RAOx-1</strain>
    </source>
</reference>
<dbReference type="RefSeq" id="WP_120189409.1">
    <property type="nucleotide sequence ID" value="NZ_MCHY01000008.1"/>
</dbReference>
<evidence type="ECO:0000256" key="15">
    <source>
        <dbReference type="SAM" id="Phobius"/>
    </source>
</evidence>
<keyword evidence="15" id="KW-1133">Transmembrane helix</keyword>
<feature type="domain" description="PASTA" evidence="17">
    <location>
        <begin position="364"/>
        <end position="430"/>
    </location>
</feature>
<keyword evidence="7 13" id="KW-0067">ATP-binding</keyword>
<dbReference type="PANTHER" id="PTHR43289:SF34">
    <property type="entry name" value="SERINE_THREONINE-PROTEIN KINASE YBDM-RELATED"/>
    <property type="match status" value="1"/>
</dbReference>
<keyword evidence="8" id="KW-0735">Signal-anchor</keyword>
<evidence type="ECO:0000256" key="10">
    <source>
        <dbReference type="ARBA" id="ARBA00048679"/>
    </source>
</evidence>
<dbReference type="GO" id="GO:0007165">
    <property type="term" value="P:signal transduction"/>
    <property type="evidence" value="ECO:0007669"/>
    <property type="project" value="UniProtKB-ARBA"/>
</dbReference>
<dbReference type="NCBIfam" id="NF033483">
    <property type="entry name" value="PknB_PASTA_kin"/>
    <property type="match status" value="1"/>
</dbReference>
<dbReference type="SMART" id="SM00740">
    <property type="entry name" value="PASTA"/>
    <property type="match status" value="3"/>
</dbReference>
<evidence type="ECO:0000313" key="19">
    <source>
        <dbReference type="Proteomes" id="UP000284219"/>
    </source>
</evidence>
<evidence type="ECO:0000256" key="5">
    <source>
        <dbReference type="ARBA" id="ARBA00022741"/>
    </source>
</evidence>
<dbReference type="EC" id="2.7.11.1" evidence="1"/>
<evidence type="ECO:0000256" key="13">
    <source>
        <dbReference type="PROSITE-ProRule" id="PRU10141"/>
    </source>
</evidence>
<evidence type="ECO:0000256" key="2">
    <source>
        <dbReference type="ARBA" id="ARBA00022527"/>
    </source>
</evidence>
<dbReference type="FunFam" id="1.10.510.10:FF:000021">
    <property type="entry name" value="Serine/threonine protein kinase"/>
    <property type="match status" value="1"/>
</dbReference>
<comment type="catalytic activity">
    <reaction evidence="10">
        <text>L-seryl-[protein] + ATP = O-phospho-L-seryl-[protein] + ADP + H(+)</text>
        <dbReference type="Rhea" id="RHEA:17989"/>
        <dbReference type="Rhea" id="RHEA-COMP:9863"/>
        <dbReference type="Rhea" id="RHEA-COMP:11604"/>
        <dbReference type="ChEBI" id="CHEBI:15378"/>
        <dbReference type="ChEBI" id="CHEBI:29999"/>
        <dbReference type="ChEBI" id="CHEBI:30616"/>
        <dbReference type="ChEBI" id="CHEBI:83421"/>
        <dbReference type="ChEBI" id="CHEBI:456216"/>
        <dbReference type="EC" id="2.7.11.1"/>
    </reaction>
</comment>
<accession>A0A419SJI7</accession>
<feature type="compositionally biased region" description="Acidic residues" evidence="14">
    <location>
        <begin position="311"/>
        <end position="324"/>
    </location>
</feature>
<dbReference type="GO" id="GO:0071224">
    <property type="term" value="P:cellular response to peptidoglycan"/>
    <property type="evidence" value="ECO:0007669"/>
    <property type="project" value="UniProtKB-ARBA"/>
</dbReference>
<comment type="caution">
    <text evidence="18">The sequence shown here is derived from an EMBL/GenBank/DDBJ whole genome shotgun (WGS) entry which is preliminary data.</text>
</comment>
<dbReference type="InterPro" id="IPR017441">
    <property type="entry name" value="Protein_kinase_ATP_BS"/>
</dbReference>
<organism evidence="18 19">
    <name type="scientific">Ammoniphilus oxalaticus</name>
    <dbReference type="NCBI Taxonomy" id="66863"/>
    <lineage>
        <taxon>Bacteria</taxon>
        <taxon>Bacillati</taxon>
        <taxon>Bacillota</taxon>
        <taxon>Bacilli</taxon>
        <taxon>Bacillales</taxon>
        <taxon>Paenibacillaceae</taxon>
        <taxon>Aneurinibacillus group</taxon>
        <taxon>Ammoniphilus</taxon>
    </lineage>
</organism>
<dbReference type="PROSITE" id="PS50011">
    <property type="entry name" value="PROTEIN_KINASE_DOM"/>
    <property type="match status" value="1"/>
</dbReference>
<proteinExistence type="predicted"/>
<dbReference type="GO" id="GO:0009847">
    <property type="term" value="P:spore germination"/>
    <property type="evidence" value="ECO:0007669"/>
    <property type="project" value="UniProtKB-ARBA"/>
</dbReference>
<dbReference type="Gene3D" id="1.10.510.10">
    <property type="entry name" value="Transferase(Phosphotransferase) domain 1"/>
    <property type="match status" value="1"/>
</dbReference>
<dbReference type="Pfam" id="PF03793">
    <property type="entry name" value="PASTA"/>
    <property type="match status" value="2"/>
</dbReference>
<dbReference type="PROSITE" id="PS00108">
    <property type="entry name" value="PROTEIN_KINASE_ST"/>
    <property type="match status" value="1"/>
</dbReference>
<evidence type="ECO:0000256" key="3">
    <source>
        <dbReference type="ARBA" id="ARBA00022544"/>
    </source>
</evidence>
<evidence type="ECO:0000256" key="8">
    <source>
        <dbReference type="ARBA" id="ARBA00022968"/>
    </source>
</evidence>
<keyword evidence="19" id="KW-1185">Reference proteome</keyword>
<feature type="transmembrane region" description="Helical" evidence="15">
    <location>
        <begin position="341"/>
        <end position="365"/>
    </location>
</feature>
<dbReference type="SUPFAM" id="SSF56112">
    <property type="entry name" value="Protein kinase-like (PK-like)"/>
    <property type="match status" value="1"/>
</dbReference>
<comment type="catalytic activity">
    <reaction evidence="9">
        <text>L-threonyl-[protein] + ATP = O-phospho-L-threonyl-[protein] + ADP + H(+)</text>
        <dbReference type="Rhea" id="RHEA:46608"/>
        <dbReference type="Rhea" id="RHEA-COMP:11060"/>
        <dbReference type="Rhea" id="RHEA-COMP:11605"/>
        <dbReference type="ChEBI" id="CHEBI:15378"/>
        <dbReference type="ChEBI" id="CHEBI:30013"/>
        <dbReference type="ChEBI" id="CHEBI:30616"/>
        <dbReference type="ChEBI" id="CHEBI:61977"/>
        <dbReference type="ChEBI" id="CHEBI:456216"/>
        <dbReference type="EC" id="2.7.11.1"/>
    </reaction>
</comment>
<dbReference type="Pfam" id="PF00069">
    <property type="entry name" value="Pkinase"/>
    <property type="match status" value="1"/>
</dbReference>
<dbReference type="PANTHER" id="PTHR43289">
    <property type="entry name" value="MITOGEN-ACTIVATED PROTEIN KINASE KINASE KINASE 20-RELATED"/>
    <property type="match status" value="1"/>
</dbReference>
<keyword evidence="5 13" id="KW-0547">Nucleotide-binding</keyword>
<dbReference type="GO" id="GO:0005524">
    <property type="term" value="F:ATP binding"/>
    <property type="evidence" value="ECO:0007669"/>
    <property type="project" value="UniProtKB-UniRule"/>
</dbReference>
<feature type="region of interest" description="Disordered" evidence="14">
    <location>
        <begin position="310"/>
        <end position="329"/>
    </location>
</feature>
<dbReference type="Gene3D" id="3.30.10.20">
    <property type="match status" value="3"/>
</dbReference>
<dbReference type="CDD" id="cd14014">
    <property type="entry name" value="STKc_PknB_like"/>
    <property type="match status" value="1"/>
</dbReference>
<dbReference type="InterPro" id="IPR008271">
    <property type="entry name" value="Ser/Thr_kinase_AS"/>
</dbReference>
<keyword evidence="4" id="KW-0808">Transferase</keyword>
<keyword evidence="15" id="KW-0472">Membrane</keyword>
<dbReference type="InterPro" id="IPR000719">
    <property type="entry name" value="Prot_kinase_dom"/>
</dbReference>
<evidence type="ECO:0000256" key="14">
    <source>
        <dbReference type="SAM" id="MobiDB-lite"/>
    </source>
</evidence>
<feature type="domain" description="Protein kinase" evidence="16">
    <location>
        <begin position="10"/>
        <end position="280"/>
    </location>
</feature>
<dbReference type="InterPro" id="IPR005543">
    <property type="entry name" value="PASTA_dom"/>
</dbReference>
<sequence>MIGRRLGGRYEVKQRVGGGGMAVVYKAHDNLLNRTVALKILRSQFGHDDDFITRFRREAQAAASLSHANVVNVYDVGVEDDIQYIVMEYVEGQTLKELIIDQGALPVEQAVEIAMQICDALEHAHHNHIIHRDIKPHNILMGKNGRVKVTDFGIARAVSSATITHTGSVIGSVHYFSPEQARGGISGEKSDIYSLGIVLYEMITGSVPFSGDSPISVALKHLQEEIIAPREINPSLPQSLENVVLRALVKDPLYRYQSAREMQLDLKTCLNLERLNEPKFVVEHDDEEATRMVPAITPAMLREHEMSMKEDEAEQEEQVVEDGDSSISTKQRPKWVKPASWTGFITLLIIALIYSFNLLIGMIYVPELVMPSVEGMPLEEAQNELIAKGLKPVVHTRPSDEIPENEVIRQSPPADMRVKKNSEVILIVSQGEKEVMMPKMIAESEELIEELLGRYNPTIERKSSDEYAAGIIMAQQPPEGEMFLPSGTDIIITVSRGKETVRMPTLIGLKVREAENLLRENGLKRGKIKEEPSYMEKGTVFRQYPFQPGSQASPGTEIELGVSSGYPSEAKTVTEPVLVLVDDEPTDIRIVVTDARGKNRELIKKTIQQSDTFDVEVVVSPTQDGTIMIYKNGEFIERRPVPYEDVS</sequence>
<dbReference type="EMBL" id="MCHY01000008">
    <property type="protein sequence ID" value="RKD24147.1"/>
    <property type="molecule type" value="Genomic_DNA"/>
</dbReference>
<evidence type="ECO:0000256" key="6">
    <source>
        <dbReference type="ARBA" id="ARBA00022777"/>
    </source>
</evidence>